<dbReference type="Proteomes" id="UP000252585">
    <property type="component" value="Unassembled WGS sequence"/>
</dbReference>
<proteinExistence type="predicted"/>
<gene>
    <name evidence="1" type="ORF">DFR57_102169</name>
</gene>
<organism evidence="1 2">
    <name type="scientific">Saliterribacillus persicus</name>
    <dbReference type="NCBI Taxonomy" id="930114"/>
    <lineage>
        <taxon>Bacteria</taxon>
        <taxon>Bacillati</taxon>
        <taxon>Bacillota</taxon>
        <taxon>Bacilli</taxon>
        <taxon>Bacillales</taxon>
        <taxon>Bacillaceae</taxon>
        <taxon>Saliterribacillus</taxon>
    </lineage>
</organism>
<accession>A0A368YFD5</accession>
<keyword evidence="2" id="KW-1185">Reference proteome</keyword>
<reference evidence="1 2" key="1">
    <citation type="submission" date="2018-07" db="EMBL/GenBank/DDBJ databases">
        <title>Genomic Encyclopedia of Type Strains, Phase IV (KMG-IV): sequencing the most valuable type-strain genomes for metagenomic binning, comparative biology and taxonomic classification.</title>
        <authorList>
            <person name="Goeker M."/>
        </authorList>
    </citation>
    <scope>NUCLEOTIDE SEQUENCE [LARGE SCALE GENOMIC DNA]</scope>
    <source>
        <strain evidence="1 2">DSM 27696</strain>
    </source>
</reference>
<name>A0A368YFD5_9BACI</name>
<dbReference type="AlphaFoldDB" id="A0A368YFD5"/>
<sequence>MHRAEKLLEKFNFPTGDLRELPTSQQTFDDGGHYRVEIPSVEGPATMEAVIKEAKELDVTVNRVSQGSGIMLLSDAEITAMVEMGRKENIEVCLFIGPRMNFDIGASGHVNPSLGWRHAGMDQLKYALEDVYRGTELGLRSILVADEGLLHILNEAKKSGDLPNDLIIKVSALMSPPNPVTAKLFADMGGTTLNIPGDLSLDKIATFRQVIDHTIDMYVESPDNLGGFIRYYEIPELVRIASPIILKFGLRNAAGIYPSGKHLENVSITQAREKVNRAAIGLKQLKDHAYKQSLSITYK</sequence>
<comment type="caution">
    <text evidence="1">The sequence shown here is derived from an EMBL/GenBank/DDBJ whole genome shotgun (WGS) entry which is preliminary data.</text>
</comment>
<protein>
    <recommendedName>
        <fullName evidence="3">Peptidase U32-like protein</fullName>
    </recommendedName>
</protein>
<dbReference type="OrthoDB" id="244056at2"/>
<evidence type="ECO:0000313" key="1">
    <source>
        <dbReference type="EMBL" id="RCW76894.1"/>
    </source>
</evidence>
<dbReference type="EMBL" id="QPJJ01000002">
    <property type="protein sequence ID" value="RCW76894.1"/>
    <property type="molecule type" value="Genomic_DNA"/>
</dbReference>
<dbReference type="RefSeq" id="WP_114351660.1">
    <property type="nucleotide sequence ID" value="NZ_QPJJ01000002.1"/>
</dbReference>
<evidence type="ECO:0008006" key="3">
    <source>
        <dbReference type="Google" id="ProtNLM"/>
    </source>
</evidence>
<evidence type="ECO:0000313" key="2">
    <source>
        <dbReference type="Proteomes" id="UP000252585"/>
    </source>
</evidence>